<dbReference type="EMBL" id="MG599924">
    <property type="protein sequence ID" value="AVM87178.1"/>
    <property type="molecule type" value="Genomic_RNA"/>
</dbReference>
<dbReference type="Pfam" id="PF00680">
    <property type="entry name" value="RdRP_1"/>
    <property type="match status" value="1"/>
</dbReference>
<feature type="transmembrane region" description="Helical" evidence="14">
    <location>
        <begin position="284"/>
        <end position="304"/>
    </location>
</feature>
<comment type="function">
    <text evidence="11">Responsible for the cleavage of the polyprotein into functional products.</text>
</comment>
<evidence type="ECO:0000256" key="8">
    <source>
        <dbReference type="ARBA" id="ARBA00022758"/>
    </source>
</evidence>
<organism evidence="16">
    <name type="scientific">Wenling crossorhombus astrovirus 1</name>
    <dbReference type="NCBI Taxonomy" id="2116117"/>
    <lineage>
        <taxon>Viruses</taxon>
        <taxon>Riboviria</taxon>
        <taxon>Orthornavirae</taxon>
        <taxon>Pisuviricota</taxon>
        <taxon>Stelpaviricetes</taxon>
        <taxon>Stellavirales</taxon>
        <taxon>Astroviridae</taxon>
    </lineage>
</organism>
<evidence type="ECO:0000256" key="1">
    <source>
        <dbReference type="ARBA" id="ARBA00005873"/>
    </source>
</evidence>
<dbReference type="GO" id="GO:0003968">
    <property type="term" value="F:RNA-directed RNA polymerase activity"/>
    <property type="evidence" value="ECO:0007669"/>
    <property type="project" value="UniProtKB-KW"/>
</dbReference>
<evidence type="ECO:0000259" key="15">
    <source>
        <dbReference type="PROSITE" id="PS50507"/>
    </source>
</evidence>
<feature type="transmembrane region" description="Helical" evidence="14">
    <location>
        <begin position="385"/>
        <end position="407"/>
    </location>
</feature>
<dbReference type="GO" id="GO:0016787">
    <property type="term" value="F:hydrolase activity"/>
    <property type="evidence" value="ECO:0007669"/>
    <property type="project" value="UniProtKB-KW"/>
</dbReference>
<keyword evidence="14" id="KW-0472">Membrane</keyword>
<sequence length="1546" mass="175326">MDPDNHNPSKKTEDIYTVAGDVLFITEEEVSVPRVRYNRIGLRRQCGELVLPNKISVKGQKGWSVSRGCPVDITKVEEHILKLRICEENHCDEVRAELQRAKIELSQLRLENQLLRQGQSFKQEKEPSTSSSTMGTLKWFLCIIAFFWLAGKLKGVSADDDYCYWNGESRPAFCDGFICTNFPSLCEEACTVSETWGWTIPTPDNVISLALDAFQNMTEALGLTVFTPFREMLAGYTMEIISPKTMGVLVLYLMSGAGFYVMQLVVQIIYCAKAIESRTNIRREAALLGVAVFGGYCFMVRSVMATTLSQYSLIPVLLAATKNPGLLATGVFMQIGICSFILLSASYQTRIIIDKHGNEVKENVPFKAWLVHVITDTVTVLGTMLILQVPFTVIVALLFTYALWYGMQTVETKDYTITGDDCVIRSTGRKVRRMLVPFVSLQSKKTVGAVVTEKVYESAYPIRSADGNFGQAFLYNGRLNVLKHVTAGGSFFIKIAGNWQRVAAKLLKEAELGHGQKLLMYAVPPQLSGTKNCKYTEVRENGWMMVGYVNPEDDRREVQCFYGHWKDPQFVGVYEHMPGQSGAPVFDANGRLCAVHYAANGLNGLSLSIPIVENEPKARNPNAGPIANLQRAYNDAEDPNEKAKYKRMLGNASRNAPLREDYDEYRAFGEWTFLEGVEQRRTGYLNDHDDGVDKKWVTTQLLSLRNDLISMLMPDDDDTEQRKSLKKSKGATKAARRLVNRGGVITRSDMRKLTKSGFRPGKAFTEAEYNDLLDQGFSVDHIRTMAMERIAGYLEEDEYSSSDESMTYEPKDQGLFGCDNDRFSRLEANFTTLSHLVDQMQKQINEQKRNVTMAVRRLKKKVADGQTVDHDLEQMLRVDITNWQFSDDVEPNRISHLIDTDVQSLLKKDVLKVDPFSSVQITADGVAAALHGMTANIKCTGCKHCTGDVKEQASRKPLVTTKCGERTTCYTGHLKYCKKGCTFEDAVTPATPCTKDCWHFWCHVELAKQGKPCTNSKCRNPWSIENRATTSQEQGNLNGPGELGLDLDWQTRLTKTEMTDLGYGMFSSHIYDGVIGKPICDKHPRSLIETSVWGPIDDDLANNEFVPSTWDSRAYSKIFEKFSAKKVTKVLDDDVKNVALIKLLQEMEPMRNKTRRPVEMTTANAKSNPGYPWRECYQTEEDVRNDYGFKPVYDLQKSRERPLWYSFLKKEMLKKSKIDNNDIRMILCPPWTFKRIQASFDENQNEAMKEHTFSQECQVGWCPVKRGLDIRLRGMASTRDIFVTVDYTRYDGTIPLDVFAMVRQLRSEMLDISDEERDLLEWVNWQLLDKVVLLANGRVVKISKGNPSGQVSTSVDNCLVNTYITAASNAQWYKVQHGHAPDLETLNLWHDQLVYGDDRVGAYDTTICSAPEAEFVIDFFADYFGMWVKSENVKVQRNLQGLEFCGMKFHHDRNSDTWVGIYRQDKIKAAIRNPVKPAPDVEILKAKLASAKILCAYDPHMQEWISDKVRQIDDVCSTEFQVPTIYEAKKLWTDQKELKELSKAFK</sequence>
<dbReference type="SUPFAM" id="SSF56672">
    <property type="entry name" value="DNA/RNA polymerases"/>
    <property type="match status" value="1"/>
</dbReference>
<keyword evidence="10" id="KW-0693">Viral RNA replication</keyword>
<evidence type="ECO:0000256" key="2">
    <source>
        <dbReference type="ARBA" id="ARBA00011245"/>
    </source>
</evidence>
<accession>A0A2P1GMG7</accession>
<dbReference type="GO" id="GO:0039694">
    <property type="term" value="P:viral RNA genome replication"/>
    <property type="evidence" value="ECO:0007669"/>
    <property type="project" value="InterPro"/>
</dbReference>
<comment type="subunit">
    <text evidence="2">Monomer.</text>
</comment>
<evidence type="ECO:0000256" key="6">
    <source>
        <dbReference type="ARBA" id="ARBA00022695"/>
    </source>
</evidence>
<keyword evidence="6" id="KW-0548">Nucleotidyltransferase</keyword>
<name>A0A2P1GMG7_9VIRU</name>
<keyword evidence="14" id="KW-1133">Transmembrane helix</keyword>
<keyword evidence="9" id="KW-0378">Hydrolase</keyword>
<protein>
    <recommendedName>
        <fullName evidence="3">Non-structural polyprotein 1AB</fullName>
    </recommendedName>
</protein>
<keyword evidence="8" id="KW-0688">Ribosomal frameshifting</keyword>
<dbReference type="GO" id="GO:0000166">
    <property type="term" value="F:nucleotide binding"/>
    <property type="evidence" value="ECO:0007669"/>
    <property type="project" value="UniProtKB-KW"/>
</dbReference>
<evidence type="ECO:0000256" key="11">
    <source>
        <dbReference type="ARBA" id="ARBA00045910"/>
    </source>
</evidence>
<evidence type="ECO:0000256" key="4">
    <source>
        <dbReference type="ARBA" id="ARBA00022484"/>
    </source>
</evidence>
<dbReference type="PROSITE" id="PS50507">
    <property type="entry name" value="RDRP_SSRNA_POS"/>
    <property type="match status" value="1"/>
</dbReference>
<reference evidence="16" key="1">
    <citation type="journal article" date="2018" name="Nature">
        <title>The evolutionary history of vertebrate RNA viruses.</title>
        <authorList>
            <person name="Shi M."/>
            <person name="Lin X.D."/>
            <person name="Chen X."/>
            <person name="Tian J.H."/>
            <person name="Chen L.J."/>
            <person name="Li K."/>
            <person name="Wang W."/>
            <person name="Eden J.S."/>
            <person name="Shen J.J."/>
            <person name="Liu L."/>
            <person name="Holmes E.C."/>
            <person name="Zhang Y.Z."/>
        </authorList>
    </citation>
    <scope>NUCLEOTIDE SEQUENCE</scope>
    <source>
        <strain evidence="16">XDXMC21409</strain>
    </source>
</reference>
<dbReference type="CDD" id="cd23172">
    <property type="entry name" value="ps-ssRNAv_Astroviridae_RdRp"/>
    <property type="match status" value="1"/>
</dbReference>
<evidence type="ECO:0000313" key="16">
    <source>
        <dbReference type="EMBL" id="AVM87178.1"/>
    </source>
</evidence>
<feature type="transmembrane region" description="Helical" evidence="14">
    <location>
        <begin position="324"/>
        <end position="345"/>
    </location>
</feature>
<evidence type="ECO:0000256" key="10">
    <source>
        <dbReference type="ARBA" id="ARBA00022953"/>
    </source>
</evidence>
<dbReference type="GO" id="GO:0006351">
    <property type="term" value="P:DNA-templated transcription"/>
    <property type="evidence" value="ECO:0007669"/>
    <property type="project" value="InterPro"/>
</dbReference>
<proteinExistence type="inferred from homology"/>
<evidence type="ECO:0000256" key="5">
    <source>
        <dbReference type="ARBA" id="ARBA00022679"/>
    </source>
</evidence>
<evidence type="ECO:0000256" key="14">
    <source>
        <dbReference type="SAM" id="Phobius"/>
    </source>
</evidence>
<dbReference type="InterPro" id="IPR007094">
    <property type="entry name" value="RNA-dir_pol_PSvirus"/>
</dbReference>
<feature type="domain" description="RdRp catalytic" evidence="15">
    <location>
        <begin position="1280"/>
        <end position="1411"/>
    </location>
</feature>
<dbReference type="Gene3D" id="3.30.70.270">
    <property type="match status" value="1"/>
</dbReference>
<keyword evidence="14" id="KW-0812">Transmembrane</keyword>
<dbReference type="InterPro" id="IPR001205">
    <property type="entry name" value="RNA-dir_pol_C"/>
</dbReference>
<keyword evidence="13" id="KW-0175">Coiled coil</keyword>
<dbReference type="InterPro" id="IPR043502">
    <property type="entry name" value="DNA/RNA_pol_sf"/>
</dbReference>
<dbReference type="InterPro" id="IPR043504">
    <property type="entry name" value="Peptidase_S1_PA_chymotrypsin"/>
</dbReference>
<dbReference type="SUPFAM" id="SSF50494">
    <property type="entry name" value="Trypsin-like serine proteases"/>
    <property type="match status" value="1"/>
</dbReference>
<dbReference type="InterPro" id="IPR043128">
    <property type="entry name" value="Rev_trsase/Diguanyl_cyclase"/>
</dbReference>
<feature type="coiled-coil region" evidence="13">
    <location>
        <begin position="91"/>
        <end position="118"/>
    </location>
</feature>
<feature type="transmembrane region" description="Helical" evidence="14">
    <location>
        <begin position="249"/>
        <end position="272"/>
    </location>
</feature>
<evidence type="ECO:0000256" key="7">
    <source>
        <dbReference type="ARBA" id="ARBA00022741"/>
    </source>
</evidence>
<dbReference type="GO" id="GO:0003723">
    <property type="term" value="F:RNA binding"/>
    <property type="evidence" value="ECO:0007669"/>
    <property type="project" value="InterPro"/>
</dbReference>
<evidence type="ECO:0000256" key="13">
    <source>
        <dbReference type="SAM" id="Coils"/>
    </source>
</evidence>
<keyword evidence="7" id="KW-0547">Nucleotide-binding</keyword>
<dbReference type="Gene3D" id="2.40.10.10">
    <property type="entry name" value="Trypsin-like serine proteases"/>
    <property type="match status" value="1"/>
</dbReference>
<dbReference type="InterPro" id="IPR009003">
    <property type="entry name" value="Peptidase_S1_PA"/>
</dbReference>
<comment type="catalytic activity">
    <reaction evidence="12">
        <text>RNA(n) + a ribonucleoside 5'-triphosphate = RNA(n+1) + diphosphate</text>
        <dbReference type="Rhea" id="RHEA:21248"/>
        <dbReference type="Rhea" id="RHEA-COMP:14527"/>
        <dbReference type="Rhea" id="RHEA-COMP:17342"/>
        <dbReference type="ChEBI" id="CHEBI:33019"/>
        <dbReference type="ChEBI" id="CHEBI:61557"/>
        <dbReference type="ChEBI" id="CHEBI:140395"/>
    </reaction>
</comment>
<evidence type="ECO:0000256" key="3">
    <source>
        <dbReference type="ARBA" id="ARBA00019743"/>
    </source>
</evidence>
<evidence type="ECO:0000256" key="12">
    <source>
        <dbReference type="ARBA" id="ARBA00047383"/>
    </source>
</evidence>
<comment type="similarity">
    <text evidence="1">Belongs to the astroviridae polyprotein 1AB family.</text>
</comment>
<keyword evidence="4" id="KW-0696">RNA-directed RNA polymerase</keyword>
<dbReference type="GO" id="GO:0075523">
    <property type="term" value="P:viral translational frameshifting"/>
    <property type="evidence" value="ECO:0007669"/>
    <property type="project" value="UniProtKB-KW"/>
</dbReference>
<evidence type="ECO:0000256" key="9">
    <source>
        <dbReference type="ARBA" id="ARBA00022801"/>
    </source>
</evidence>
<keyword evidence="5" id="KW-0808">Transferase</keyword>